<feature type="chain" id="PRO_5039443774" evidence="2">
    <location>
        <begin position="30"/>
        <end position="214"/>
    </location>
</feature>
<gene>
    <name evidence="3" type="ORF">DQ392_18250</name>
</gene>
<organism evidence="3 4">
    <name type="scientific">Streptomyces reniochalinae</name>
    <dbReference type="NCBI Taxonomy" id="2250578"/>
    <lineage>
        <taxon>Bacteria</taxon>
        <taxon>Bacillati</taxon>
        <taxon>Actinomycetota</taxon>
        <taxon>Actinomycetes</taxon>
        <taxon>Kitasatosporales</taxon>
        <taxon>Streptomycetaceae</taxon>
        <taxon>Streptomyces</taxon>
    </lineage>
</organism>
<evidence type="ECO:0000313" key="4">
    <source>
        <dbReference type="Proteomes" id="UP000253507"/>
    </source>
</evidence>
<feature type="region of interest" description="Disordered" evidence="1">
    <location>
        <begin position="48"/>
        <end position="116"/>
    </location>
</feature>
<dbReference type="OrthoDB" id="4350385at2"/>
<protein>
    <submittedName>
        <fullName evidence="3">Uncharacterized protein</fullName>
    </submittedName>
</protein>
<evidence type="ECO:0000313" key="3">
    <source>
        <dbReference type="EMBL" id="RCG17010.1"/>
    </source>
</evidence>
<sequence>MLQPHQRASRLRVVTLASTVALVAAVPLAAAVAGEDARLAAKAFEAAQPGHGIADEPERERGTAGEPESERGKAGERERGAAGEREHDEDGTARRGAAGRGRPSSSCGPEITSPEGVEARACVLTEGEETWARAYYRNSTRGALPAVLTLRGPDGRTTRVRCTVAAAAGRGVCETPRGDGEERGKARAHETYSAVAEVASADGRRRLLRADSDS</sequence>
<reference evidence="3 4" key="1">
    <citation type="submission" date="2018-06" db="EMBL/GenBank/DDBJ databases">
        <title>Streptomyces reniochalinae sp. nov. and Streptomyces diacarnus sp. nov. from marine sponges.</title>
        <authorList>
            <person name="Li L."/>
        </authorList>
    </citation>
    <scope>NUCLEOTIDE SEQUENCE [LARGE SCALE GENOMIC DNA]</scope>
    <source>
        <strain evidence="3 4">LHW50302</strain>
    </source>
</reference>
<dbReference type="AlphaFoldDB" id="A0A367EIG5"/>
<accession>A0A367EIG5</accession>
<feature type="signal peptide" evidence="2">
    <location>
        <begin position="1"/>
        <end position="29"/>
    </location>
</feature>
<proteinExistence type="predicted"/>
<evidence type="ECO:0000256" key="1">
    <source>
        <dbReference type="SAM" id="MobiDB-lite"/>
    </source>
</evidence>
<keyword evidence="4" id="KW-1185">Reference proteome</keyword>
<dbReference type="EMBL" id="QOIM01000037">
    <property type="protein sequence ID" value="RCG17010.1"/>
    <property type="molecule type" value="Genomic_DNA"/>
</dbReference>
<name>A0A367EIG5_9ACTN</name>
<keyword evidence="2" id="KW-0732">Signal</keyword>
<feature type="compositionally biased region" description="Basic and acidic residues" evidence="1">
    <location>
        <begin position="53"/>
        <end position="93"/>
    </location>
</feature>
<comment type="caution">
    <text evidence="3">The sequence shown here is derived from an EMBL/GenBank/DDBJ whole genome shotgun (WGS) entry which is preliminary data.</text>
</comment>
<evidence type="ECO:0000256" key="2">
    <source>
        <dbReference type="SAM" id="SignalP"/>
    </source>
</evidence>
<dbReference type="RefSeq" id="WP_114016705.1">
    <property type="nucleotide sequence ID" value="NZ_QOIM01000037.1"/>
</dbReference>
<dbReference type="Proteomes" id="UP000253507">
    <property type="component" value="Unassembled WGS sequence"/>
</dbReference>